<dbReference type="SUPFAM" id="SSF158997">
    <property type="entry name" value="Trm112p-like"/>
    <property type="match status" value="1"/>
</dbReference>
<accession>A0A6A9QNC5</accession>
<dbReference type="RefSeq" id="WP_054839342.1">
    <property type="nucleotide sequence ID" value="NZ_BBBY01000085.1"/>
</dbReference>
<keyword evidence="2" id="KW-1185">Reference proteome</keyword>
<reference evidence="1 2" key="1">
    <citation type="submission" date="2019-10" db="EMBL/GenBank/DDBJ databases">
        <title>Sequencing and Assembly of Multiple Reported Metal-Biooxidizing Members of the Extremely Thermoacidophilic Archaeal Family Sulfolobaceae.</title>
        <authorList>
            <person name="Counts J.A."/>
            <person name="Kelly R.M."/>
        </authorList>
    </citation>
    <scope>NUCLEOTIDE SEQUENCE [LARGE SCALE GENOMIC DNA]</scope>
    <source>
        <strain evidence="1 2">DSM 6482</strain>
    </source>
</reference>
<proteinExistence type="predicted"/>
<comment type="caution">
    <text evidence="1">The sequence shown here is derived from an EMBL/GenBank/DDBJ whole genome shotgun (WGS) entry which is preliminary data.</text>
</comment>
<dbReference type="OrthoDB" id="6467at2157"/>
<dbReference type="Pfam" id="PF03966">
    <property type="entry name" value="Trm112p"/>
    <property type="match status" value="1"/>
</dbReference>
<dbReference type="EMBL" id="WGGD01000005">
    <property type="protein sequence ID" value="MUN28681.1"/>
    <property type="molecule type" value="Genomic_DNA"/>
</dbReference>
<dbReference type="AlphaFoldDB" id="A0A6A9QNC5"/>
<dbReference type="Proteomes" id="UP000470772">
    <property type="component" value="Unassembled WGS sequence"/>
</dbReference>
<organism evidence="1 2">
    <name type="scientific">Sulfuracidifex metallicus DSM 6482 = JCM 9184</name>
    <dbReference type="NCBI Taxonomy" id="523847"/>
    <lineage>
        <taxon>Archaea</taxon>
        <taxon>Thermoproteota</taxon>
        <taxon>Thermoprotei</taxon>
        <taxon>Sulfolobales</taxon>
        <taxon>Sulfolobaceae</taxon>
        <taxon>Sulfuracidifex</taxon>
    </lineage>
</organism>
<sequence length="129" mass="15229">MKYRLMDVLACPICKNFPLTMLVFNEKEVERKNADIKKPVCEIFCSFKKDFIRKLDSTPCEECESKEIIEGILICDKCNRWYPIIDEIPRMLPDGLRKKEDDIKFLKAHENEIEDRVKKNGLPFNLSEV</sequence>
<evidence type="ECO:0000313" key="1">
    <source>
        <dbReference type="EMBL" id="MUN28681.1"/>
    </source>
</evidence>
<gene>
    <name evidence="1" type="ORF">GC250_04325</name>
</gene>
<dbReference type="InterPro" id="IPR005651">
    <property type="entry name" value="Trm112-like"/>
</dbReference>
<protein>
    <submittedName>
        <fullName evidence="1">Trm112 family protein</fullName>
    </submittedName>
</protein>
<name>A0A6A9QNC5_SULME</name>
<evidence type="ECO:0000313" key="2">
    <source>
        <dbReference type="Proteomes" id="UP000470772"/>
    </source>
</evidence>
<dbReference type="Gene3D" id="2.20.25.10">
    <property type="match status" value="1"/>
</dbReference>